<dbReference type="InterPro" id="IPR050987">
    <property type="entry name" value="AtrR-like"/>
</dbReference>
<dbReference type="EMBL" id="LYCR01000106">
    <property type="protein sequence ID" value="OGM41675.1"/>
    <property type="molecule type" value="Genomic_DNA"/>
</dbReference>
<keyword evidence="4" id="KW-0804">Transcription</keyword>
<dbReference type="PANTHER" id="PTHR46910">
    <property type="entry name" value="TRANSCRIPTION FACTOR PDR1"/>
    <property type="match status" value="1"/>
</dbReference>
<accession>A0A1F7ZRG1</accession>
<protein>
    <recommendedName>
        <fullName evidence="6">Xylanolytic transcriptional activator regulatory domain-containing protein</fullName>
    </recommendedName>
</protein>
<name>A0A1F7ZRG1_9EURO</name>
<dbReference type="OrthoDB" id="4116913at2759"/>
<dbReference type="SMART" id="SM00906">
    <property type="entry name" value="Fungal_trans"/>
    <property type="match status" value="1"/>
</dbReference>
<gene>
    <name evidence="7" type="ORF">ABOM_009962</name>
</gene>
<comment type="caution">
    <text evidence="7">The sequence shown here is derived from an EMBL/GenBank/DDBJ whole genome shotgun (WGS) entry which is preliminary data.</text>
</comment>
<evidence type="ECO:0000313" key="7">
    <source>
        <dbReference type="EMBL" id="OGM41675.1"/>
    </source>
</evidence>
<dbReference type="GO" id="GO:0006351">
    <property type="term" value="P:DNA-templated transcription"/>
    <property type="evidence" value="ECO:0007669"/>
    <property type="project" value="InterPro"/>
</dbReference>
<evidence type="ECO:0000256" key="2">
    <source>
        <dbReference type="ARBA" id="ARBA00023015"/>
    </source>
</evidence>
<dbReference type="GO" id="GO:0005634">
    <property type="term" value="C:nucleus"/>
    <property type="evidence" value="ECO:0007669"/>
    <property type="project" value="UniProtKB-SubCell"/>
</dbReference>
<dbReference type="CDD" id="cd12148">
    <property type="entry name" value="fungal_TF_MHR"/>
    <property type="match status" value="1"/>
</dbReference>
<keyword evidence="8" id="KW-1185">Reference proteome</keyword>
<keyword evidence="2" id="KW-0805">Transcription regulation</keyword>
<dbReference type="STRING" id="109264.A0A1F7ZRG1"/>
<comment type="subcellular location">
    <subcellularLocation>
        <location evidence="1">Nucleus</location>
    </subcellularLocation>
</comment>
<keyword evidence="5" id="KW-0539">Nucleus</keyword>
<keyword evidence="3" id="KW-0238">DNA-binding</keyword>
<evidence type="ECO:0000256" key="5">
    <source>
        <dbReference type="ARBA" id="ARBA00023242"/>
    </source>
</evidence>
<evidence type="ECO:0000259" key="6">
    <source>
        <dbReference type="SMART" id="SM00906"/>
    </source>
</evidence>
<reference evidence="7 8" key="1">
    <citation type="journal article" date="2016" name="Genome Biol. Evol.">
        <title>Draft genome sequence of an aflatoxigenic Aspergillus species, A. bombycis.</title>
        <authorList>
            <person name="Moore G.G."/>
            <person name="Mack B.M."/>
            <person name="Beltz S.B."/>
            <person name="Gilbert M.K."/>
        </authorList>
    </citation>
    <scope>NUCLEOTIDE SEQUENCE [LARGE SCALE GENOMIC DNA]</scope>
    <source>
        <strain evidence="8">NRRL 26010</strain>
    </source>
</reference>
<dbReference type="InterPro" id="IPR007219">
    <property type="entry name" value="XnlR_reg_dom"/>
</dbReference>
<evidence type="ECO:0000256" key="3">
    <source>
        <dbReference type="ARBA" id="ARBA00023125"/>
    </source>
</evidence>
<dbReference type="RefSeq" id="XP_022385392.1">
    <property type="nucleotide sequence ID" value="XM_022537090.1"/>
</dbReference>
<dbReference type="GO" id="GO:0008270">
    <property type="term" value="F:zinc ion binding"/>
    <property type="evidence" value="ECO:0007669"/>
    <property type="project" value="InterPro"/>
</dbReference>
<evidence type="ECO:0000256" key="1">
    <source>
        <dbReference type="ARBA" id="ARBA00004123"/>
    </source>
</evidence>
<dbReference type="GO" id="GO:0003677">
    <property type="term" value="F:DNA binding"/>
    <property type="evidence" value="ECO:0007669"/>
    <property type="project" value="UniProtKB-KW"/>
</dbReference>
<dbReference type="AlphaFoldDB" id="A0A1F7ZRG1"/>
<dbReference type="Pfam" id="PF04082">
    <property type="entry name" value="Fungal_trans"/>
    <property type="match status" value="1"/>
</dbReference>
<organism evidence="7 8">
    <name type="scientific">Aspergillus bombycis</name>
    <dbReference type="NCBI Taxonomy" id="109264"/>
    <lineage>
        <taxon>Eukaryota</taxon>
        <taxon>Fungi</taxon>
        <taxon>Dikarya</taxon>
        <taxon>Ascomycota</taxon>
        <taxon>Pezizomycotina</taxon>
        <taxon>Eurotiomycetes</taxon>
        <taxon>Eurotiomycetidae</taxon>
        <taxon>Eurotiales</taxon>
        <taxon>Aspergillaceae</taxon>
        <taxon>Aspergillus</taxon>
    </lineage>
</organism>
<evidence type="ECO:0000313" key="8">
    <source>
        <dbReference type="Proteomes" id="UP000179179"/>
    </source>
</evidence>
<sequence length="521" mass="59836">MATAPVALPQQGVAYRDFYFAGHVPSHLRAFNGDSFFSLESQRWMASCTGERIDFDRFCSLGLPWQRPQHCGFEATEQFFKRHRHPDLPDRNILFSLVTHYRSTFANRWLPFIHPTLFEYTVKAAYDHQPSTYSPHIPSATACVFAFMAFMGSSSSLTKSPMNIDGQKYGHEAQYLLSKIFDSLATLDGIQTLLMITLDRSLRFGDTSSIEVLFSAATRFIFTLRGNQYRHLLQDMNVFNVHCRFLFWLAYVFDKEMCMRTTRPPSICDDYCDLTFPSKEEIAIEFDLPVSQIEGNTLLLLFPTDLGLSLNQSKIYTSLYSPRALQLSDAKLLKTIRELDDTMDGWYNSLQLQHTFDLLLLRGLASHDEVAHRSMFIRLQRYYCIAAIHQMSTGCAAWMEDRSWRLVGINLSLEVAMNASRSLLREFLEVLDWVQKDSFWVFYIVSPVMTVFCSILRNPAGPEANDDLALLETVTERFRVLADTQEFLGSFQDDNLLKGFITELQRLAKCAILYRGNKAVA</sequence>
<dbReference type="PANTHER" id="PTHR46910:SF37">
    <property type="entry name" value="ZN(II)2CYS6 TRANSCRIPTION FACTOR (EUROFUNG)"/>
    <property type="match status" value="1"/>
</dbReference>
<dbReference type="Proteomes" id="UP000179179">
    <property type="component" value="Unassembled WGS sequence"/>
</dbReference>
<dbReference type="GeneID" id="34453352"/>
<evidence type="ECO:0000256" key="4">
    <source>
        <dbReference type="ARBA" id="ARBA00023163"/>
    </source>
</evidence>
<proteinExistence type="predicted"/>
<feature type="domain" description="Xylanolytic transcriptional activator regulatory" evidence="6">
    <location>
        <begin position="210"/>
        <end position="283"/>
    </location>
</feature>
<dbReference type="GO" id="GO:0003700">
    <property type="term" value="F:DNA-binding transcription factor activity"/>
    <property type="evidence" value="ECO:0007669"/>
    <property type="project" value="InterPro"/>
</dbReference>